<dbReference type="Proteomes" id="UP000030745">
    <property type="component" value="Unassembled WGS sequence"/>
</dbReference>
<protein>
    <recommendedName>
        <fullName evidence="1">DUF4246 domain-containing protein</fullName>
    </recommendedName>
</protein>
<evidence type="ECO:0000313" key="2">
    <source>
        <dbReference type="EMBL" id="KDO24500.1"/>
    </source>
</evidence>
<proteinExistence type="predicted"/>
<dbReference type="InterPro" id="IPR025340">
    <property type="entry name" value="DUF4246"/>
</dbReference>
<dbReference type="EMBL" id="KK583241">
    <property type="protein sequence ID" value="KDO24500.1"/>
    <property type="molecule type" value="Genomic_DNA"/>
</dbReference>
<evidence type="ECO:0000259" key="1">
    <source>
        <dbReference type="Pfam" id="PF14033"/>
    </source>
</evidence>
<dbReference type="RefSeq" id="XP_012204820.1">
    <property type="nucleotide sequence ID" value="XM_012349430.1"/>
</dbReference>
<dbReference type="Pfam" id="PF14033">
    <property type="entry name" value="DUF4246"/>
    <property type="match status" value="1"/>
</dbReference>
<dbReference type="AlphaFoldDB" id="A0A067C5S2"/>
<dbReference type="PANTHER" id="PTHR33119">
    <property type="entry name" value="IFI3P"/>
    <property type="match status" value="1"/>
</dbReference>
<feature type="domain" description="DUF4246" evidence="1">
    <location>
        <begin position="1"/>
        <end position="281"/>
    </location>
</feature>
<dbReference type="KEGG" id="spar:SPRG_20905"/>
<sequence length="367" mass="40177">MLPTPVTWDPSSRQVTLESYVNNIHPSQSALYTVLAETLSTVLPLLDAARWVPRKGGRRIQYGGGHENELRLLRDAYLQHHGLDPSAPVLQKTLRAFKKAQGPITSQLQPAPPTLDAAKQFWTDSVSCHDDGDDDRSWRLPSKPQSHQVLCHVQCLRVTPEAPTMTMAWRRASGAVNEAIDFTAVILYGADNVSLRVEFRETYEYADFGPHKRNPAIEVLLSDKVPGRVSQDTGFVTVRPLRLLLIRSSAAYRFHLQSSDSSREGVAKLLSWGLVRPSEMIAKAIGCFASQGAVIDNAILSTADIPPQQRAWLLDLVNATPLGRLPSVVQELVLDFVGHATLSTDEAAAVATVAKVAREVLVAASLA</sequence>
<name>A0A067C5S2_SAPPC</name>
<dbReference type="OrthoDB" id="415532at2759"/>
<gene>
    <name evidence="2" type="ORF">SPRG_20905</name>
</gene>
<dbReference type="PANTHER" id="PTHR33119:SF1">
    <property type="entry name" value="FE2OG DIOXYGENASE DOMAIN-CONTAINING PROTEIN"/>
    <property type="match status" value="1"/>
</dbReference>
<reference evidence="2 3" key="1">
    <citation type="journal article" date="2013" name="PLoS Genet.">
        <title>Distinctive expansion of potential virulence genes in the genome of the oomycete fish pathogen Saprolegnia parasitica.</title>
        <authorList>
            <person name="Jiang R.H."/>
            <person name="de Bruijn I."/>
            <person name="Haas B.J."/>
            <person name="Belmonte R."/>
            <person name="Lobach L."/>
            <person name="Christie J."/>
            <person name="van den Ackerveken G."/>
            <person name="Bottin A."/>
            <person name="Bulone V."/>
            <person name="Diaz-Moreno S.M."/>
            <person name="Dumas B."/>
            <person name="Fan L."/>
            <person name="Gaulin E."/>
            <person name="Govers F."/>
            <person name="Grenville-Briggs L.J."/>
            <person name="Horner N.R."/>
            <person name="Levin J.Z."/>
            <person name="Mammella M."/>
            <person name="Meijer H.J."/>
            <person name="Morris P."/>
            <person name="Nusbaum C."/>
            <person name="Oome S."/>
            <person name="Phillips A.J."/>
            <person name="van Rooyen D."/>
            <person name="Rzeszutek E."/>
            <person name="Saraiva M."/>
            <person name="Secombes C.J."/>
            <person name="Seidl M.F."/>
            <person name="Snel B."/>
            <person name="Stassen J.H."/>
            <person name="Sykes S."/>
            <person name="Tripathy S."/>
            <person name="van den Berg H."/>
            <person name="Vega-Arreguin J.C."/>
            <person name="Wawra S."/>
            <person name="Young S.K."/>
            <person name="Zeng Q."/>
            <person name="Dieguez-Uribeondo J."/>
            <person name="Russ C."/>
            <person name="Tyler B.M."/>
            <person name="van West P."/>
        </authorList>
    </citation>
    <scope>NUCLEOTIDE SEQUENCE [LARGE SCALE GENOMIC DNA]</scope>
    <source>
        <strain evidence="2 3">CBS 223.65</strain>
    </source>
</reference>
<dbReference type="InterPro" id="IPR049192">
    <property type="entry name" value="DUF4246_C"/>
</dbReference>
<dbReference type="VEuPathDB" id="FungiDB:SPRG_20905"/>
<keyword evidence="3" id="KW-1185">Reference proteome</keyword>
<dbReference type="GeneID" id="24141886"/>
<organism evidence="2 3">
    <name type="scientific">Saprolegnia parasitica (strain CBS 223.65)</name>
    <dbReference type="NCBI Taxonomy" id="695850"/>
    <lineage>
        <taxon>Eukaryota</taxon>
        <taxon>Sar</taxon>
        <taxon>Stramenopiles</taxon>
        <taxon>Oomycota</taxon>
        <taxon>Saprolegniomycetes</taxon>
        <taxon>Saprolegniales</taxon>
        <taxon>Saprolegniaceae</taxon>
        <taxon>Saprolegnia</taxon>
    </lineage>
</organism>
<evidence type="ECO:0000313" key="3">
    <source>
        <dbReference type="Proteomes" id="UP000030745"/>
    </source>
</evidence>
<accession>A0A067C5S2</accession>